<accession>Q7U660</accession>
<dbReference type="PANTHER" id="PTHR47363">
    <property type="entry name" value="GLUCOKINASE"/>
    <property type="match status" value="1"/>
</dbReference>
<evidence type="ECO:0000256" key="2">
    <source>
        <dbReference type="ARBA" id="ARBA00022777"/>
    </source>
</evidence>
<gene>
    <name evidence="4" type="ordered locus">SYNW1480</name>
</gene>
<dbReference type="AlphaFoldDB" id="Q7U660"/>
<evidence type="ECO:0000313" key="5">
    <source>
        <dbReference type="Proteomes" id="UP000001422"/>
    </source>
</evidence>
<keyword evidence="2" id="KW-0418">Kinase</keyword>
<dbReference type="GO" id="GO:0004340">
    <property type="term" value="F:glucokinase activity"/>
    <property type="evidence" value="ECO:0007669"/>
    <property type="project" value="UniProtKB-EC"/>
</dbReference>
<keyword evidence="1 4" id="KW-0808">Transferase</keyword>
<reference evidence="4 5" key="1">
    <citation type="journal article" date="2003" name="Nature">
        <title>The genome of a motile marine Synechococcus.</title>
        <authorList>
            <person name="Palenik B."/>
            <person name="Brahamsha B."/>
            <person name="Larimer F."/>
            <person name="Land M."/>
            <person name="Hauser L."/>
            <person name="Chain P."/>
            <person name="Lamerdin J."/>
            <person name="Regala W."/>
            <person name="Allen E.A."/>
            <person name="McCarren J."/>
            <person name="Paulsen I."/>
            <person name="Dufresne A."/>
            <person name="Partensky F."/>
            <person name="Webb E."/>
            <person name="Waterbury J."/>
        </authorList>
    </citation>
    <scope>NUCLEOTIDE SEQUENCE [LARGE SCALE GENOMIC DNA]</scope>
    <source>
        <strain evidence="4 5">WH8102</strain>
    </source>
</reference>
<dbReference type="STRING" id="84588.SYNW1480"/>
<dbReference type="eggNOG" id="COG0837">
    <property type="taxonomic scope" value="Bacteria"/>
</dbReference>
<dbReference type="SUPFAM" id="SSF53067">
    <property type="entry name" value="Actin-like ATPase domain"/>
    <property type="match status" value="1"/>
</dbReference>
<dbReference type="EC" id="2.7.1.2" evidence="4"/>
<protein>
    <submittedName>
        <fullName evidence="4">Glucokinase</fullName>
        <ecNumber evidence="4">2.7.1.2</ecNumber>
    </submittedName>
</protein>
<comment type="similarity">
    <text evidence="3">Belongs to the bacterial glucokinase family.</text>
</comment>
<dbReference type="NCBIfam" id="TIGR00749">
    <property type="entry name" value="glk"/>
    <property type="match status" value="1"/>
</dbReference>
<organism evidence="4 5">
    <name type="scientific">Parasynechococcus marenigrum (strain WH8102)</name>
    <dbReference type="NCBI Taxonomy" id="84588"/>
    <lineage>
        <taxon>Bacteria</taxon>
        <taxon>Bacillati</taxon>
        <taxon>Cyanobacteriota</taxon>
        <taxon>Cyanophyceae</taxon>
        <taxon>Synechococcales</taxon>
        <taxon>Prochlorococcaceae</taxon>
        <taxon>Parasynechococcus</taxon>
        <taxon>Parasynechococcus marenigrum</taxon>
    </lineage>
</organism>
<dbReference type="HOGENOM" id="CLU_042582_0_0_3"/>
<dbReference type="GO" id="GO:0005524">
    <property type="term" value="F:ATP binding"/>
    <property type="evidence" value="ECO:0007669"/>
    <property type="project" value="InterPro"/>
</dbReference>
<sequence>MPRPTLLAGDMGGTKTLLALYDLEGETLIKRHQQRFVSADWSSLEPMLQAFVEERPKDVQAPTHGCIAVAGPVRNRQARITNLPWQLKEEDLAAAAGMQQLELVNDFGVLIYGLPHFGADQQVVLQEGSQDDGPLAILGAGTGLGMARGVRTSNGLMALSSEGGHREFAPRSDEEWQLACWLKQDLGVDRLSIERVVSGTGLGHIAHWLLQQPGAQSHPLRPVAEAWRRNMASDLPAQVSLAAEEGDPLMRHALDLWLSAYGSATGDLALQELCSGGLWVGGGTASKQRNGLQSPLFLEAMRDKGRFKDFISGLKVTAVIDPEAGLFSSACRARMLAESGGTLA</sequence>
<keyword evidence="5" id="KW-1185">Reference proteome</keyword>
<evidence type="ECO:0000256" key="3">
    <source>
        <dbReference type="RuleBase" id="RU004046"/>
    </source>
</evidence>
<dbReference type="RefSeq" id="WP_011128344.1">
    <property type="nucleotide sequence ID" value="NC_005070.1"/>
</dbReference>
<evidence type="ECO:0000256" key="1">
    <source>
        <dbReference type="ARBA" id="ARBA00022679"/>
    </source>
</evidence>
<evidence type="ECO:0000313" key="4">
    <source>
        <dbReference type="EMBL" id="CAE07995.1"/>
    </source>
</evidence>
<dbReference type="Pfam" id="PF02685">
    <property type="entry name" value="Glucokinase"/>
    <property type="match status" value="1"/>
</dbReference>
<dbReference type="KEGG" id="syw:SYNW1480"/>
<dbReference type="Proteomes" id="UP000001422">
    <property type="component" value="Chromosome"/>
</dbReference>
<dbReference type="CDD" id="cd24008">
    <property type="entry name" value="ASKHA_NBD_GLK"/>
    <property type="match status" value="1"/>
</dbReference>
<dbReference type="GO" id="GO:0006096">
    <property type="term" value="P:glycolytic process"/>
    <property type="evidence" value="ECO:0007669"/>
    <property type="project" value="InterPro"/>
</dbReference>
<dbReference type="EMBL" id="BX569693">
    <property type="protein sequence ID" value="CAE07995.1"/>
    <property type="molecule type" value="Genomic_DNA"/>
</dbReference>
<dbReference type="Gene3D" id="3.30.420.40">
    <property type="match status" value="1"/>
</dbReference>
<dbReference type="InterPro" id="IPR003836">
    <property type="entry name" value="Glucokinase"/>
</dbReference>
<dbReference type="PANTHER" id="PTHR47363:SF1">
    <property type="entry name" value="GLUCOKINASE"/>
    <property type="match status" value="1"/>
</dbReference>
<dbReference type="Gene3D" id="3.40.367.20">
    <property type="match status" value="1"/>
</dbReference>
<proteinExistence type="inferred from homology"/>
<dbReference type="GO" id="GO:0005536">
    <property type="term" value="F:D-glucose binding"/>
    <property type="evidence" value="ECO:0007669"/>
    <property type="project" value="InterPro"/>
</dbReference>
<name>Q7U660_PARMW</name>
<dbReference type="InterPro" id="IPR043129">
    <property type="entry name" value="ATPase_NBD"/>
</dbReference>